<protein>
    <submittedName>
        <fullName evidence="2">Membrane protein</fullName>
    </submittedName>
</protein>
<organism evidence="2 3">
    <name type="scientific">Lysinibacillus alkalisoli</name>
    <dbReference type="NCBI Taxonomy" id="1911548"/>
    <lineage>
        <taxon>Bacteria</taxon>
        <taxon>Bacillati</taxon>
        <taxon>Bacillota</taxon>
        <taxon>Bacilli</taxon>
        <taxon>Bacillales</taxon>
        <taxon>Bacillaceae</taxon>
        <taxon>Lysinibacillus</taxon>
    </lineage>
</organism>
<reference evidence="2" key="1">
    <citation type="journal article" date="2014" name="Int. J. Syst. Evol. Microbiol.">
        <title>Complete genome sequence of Corynebacterium casei LMG S-19264T (=DSM 44701T), isolated from a smear-ripened cheese.</title>
        <authorList>
            <consortium name="US DOE Joint Genome Institute (JGI-PGF)"/>
            <person name="Walter F."/>
            <person name="Albersmeier A."/>
            <person name="Kalinowski J."/>
            <person name="Ruckert C."/>
        </authorList>
    </citation>
    <scope>NUCLEOTIDE SEQUENCE</scope>
    <source>
        <strain evidence="2">CGMCC 1.15760</strain>
    </source>
</reference>
<evidence type="ECO:0000313" key="3">
    <source>
        <dbReference type="Proteomes" id="UP000616608"/>
    </source>
</evidence>
<proteinExistence type="predicted"/>
<dbReference type="InterPro" id="IPR010387">
    <property type="entry name" value="QueT"/>
</dbReference>
<evidence type="ECO:0000313" key="2">
    <source>
        <dbReference type="EMBL" id="GGG11706.1"/>
    </source>
</evidence>
<reference evidence="2" key="2">
    <citation type="submission" date="2020-09" db="EMBL/GenBank/DDBJ databases">
        <authorList>
            <person name="Sun Q."/>
            <person name="Zhou Y."/>
        </authorList>
    </citation>
    <scope>NUCLEOTIDE SEQUENCE</scope>
    <source>
        <strain evidence="2">CGMCC 1.15760</strain>
    </source>
</reference>
<dbReference type="PANTHER" id="PTHR40044">
    <property type="entry name" value="INTEGRAL MEMBRANE PROTEIN-RELATED"/>
    <property type="match status" value="1"/>
</dbReference>
<dbReference type="Pfam" id="PF06177">
    <property type="entry name" value="QueT"/>
    <property type="match status" value="1"/>
</dbReference>
<keyword evidence="1" id="KW-0472">Membrane</keyword>
<dbReference type="EMBL" id="BMJT01000001">
    <property type="protein sequence ID" value="GGG11706.1"/>
    <property type="molecule type" value="Genomic_DNA"/>
</dbReference>
<feature type="transmembrane region" description="Helical" evidence="1">
    <location>
        <begin position="6"/>
        <end position="26"/>
    </location>
</feature>
<keyword evidence="1" id="KW-1133">Transmembrane helix</keyword>
<dbReference type="RefSeq" id="WP_188613199.1">
    <property type="nucleotide sequence ID" value="NZ_BMJT01000001.1"/>
</dbReference>
<accession>A0A917FXP2</accession>
<sequence length="161" mass="18231">MKTKVLAINGVIAALYVALAFAIKPFAFGELQFRLPEIFNHLVAFNPLFLPGIVIGVFVANLSSPLGWYDLVFGVGHSLLTLSIAIVLFKFIKNTWAKLITMTLLFSFTMFIIAFELHLALDLPFWWTWLYTAISELIVLSIGMPIIYALNKRINFKDVFK</sequence>
<evidence type="ECO:0000256" key="1">
    <source>
        <dbReference type="SAM" id="Phobius"/>
    </source>
</evidence>
<dbReference type="PIRSF" id="PIRSF031501">
    <property type="entry name" value="QueT"/>
    <property type="match status" value="1"/>
</dbReference>
<keyword evidence="1" id="KW-0812">Transmembrane</keyword>
<feature type="transmembrane region" description="Helical" evidence="1">
    <location>
        <begin position="99"/>
        <end position="120"/>
    </location>
</feature>
<feature type="transmembrane region" description="Helical" evidence="1">
    <location>
        <begin position="38"/>
        <end position="59"/>
    </location>
</feature>
<feature type="transmembrane region" description="Helical" evidence="1">
    <location>
        <begin position="71"/>
        <end position="92"/>
    </location>
</feature>
<gene>
    <name evidence="2" type="ORF">GCM10007425_02570</name>
</gene>
<dbReference type="PANTHER" id="PTHR40044:SF1">
    <property type="entry name" value="INTEGRAL MEMBRANE PROTEIN"/>
    <property type="match status" value="1"/>
</dbReference>
<name>A0A917FXP2_9BACI</name>
<dbReference type="Proteomes" id="UP000616608">
    <property type="component" value="Unassembled WGS sequence"/>
</dbReference>
<keyword evidence="3" id="KW-1185">Reference proteome</keyword>
<dbReference type="AlphaFoldDB" id="A0A917FXP2"/>
<feature type="transmembrane region" description="Helical" evidence="1">
    <location>
        <begin position="126"/>
        <end position="151"/>
    </location>
</feature>
<comment type="caution">
    <text evidence="2">The sequence shown here is derived from an EMBL/GenBank/DDBJ whole genome shotgun (WGS) entry which is preliminary data.</text>
</comment>